<proteinExistence type="predicted"/>
<evidence type="ECO:0000313" key="1">
    <source>
        <dbReference type="EMBL" id="JAH09844.1"/>
    </source>
</evidence>
<sequence length="38" mass="4263">MIFVTDNVIGHTIDRKLNTGQFFKTILSLKVKSAILIS</sequence>
<accession>A0A0E9PZD7</accession>
<reference evidence="1" key="2">
    <citation type="journal article" date="2015" name="Fish Shellfish Immunol.">
        <title>Early steps in the European eel (Anguilla anguilla)-Vibrio vulnificus interaction in the gills: Role of the RtxA13 toxin.</title>
        <authorList>
            <person name="Callol A."/>
            <person name="Pajuelo D."/>
            <person name="Ebbesson L."/>
            <person name="Teles M."/>
            <person name="MacKenzie S."/>
            <person name="Amaro C."/>
        </authorList>
    </citation>
    <scope>NUCLEOTIDE SEQUENCE</scope>
</reference>
<dbReference type="AlphaFoldDB" id="A0A0E9PZD7"/>
<dbReference type="EMBL" id="GBXM01098733">
    <property type="protein sequence ID" value="JAH09844.1"/>
    <property type="molecule type" value="Transcribed_RNA"/>
</dbReference>
<reference evidence="1" key="1">
    <citation type="submission" date="2014-11" db="EMBL/GenBank/DDBJ databases">
        <authorList>
            <person name="Amaro Gonzalez C."/>
        </authorList>
    </citation>
    <scope>NUCLEOTIDE SEQUENCE</scope>
</reference>
<name>A0A0E9PZD7_ANGAN</name>
<organism evidence="1">
    <name type="scientific">Anguilla anguilla</name>
    <name type="common">European freshwater eel</name>
    <name type="synonym">Muraena anguilla</name>
    <dbReference type="NCBI Taxonomy" id="7936"/>
    <lineage>
        <taxon>Eukaryota</taxon>
        <taxon>Metazoa</taxon>
        <taxon>Chordata</taxon>
        <taxon>Craniata</taxon>
        <taxon>Vertebrata</taxon>
        <taxon>Euteleostomi</taxon>
        <taxon>Actinopterygii</taxon>
        <taxon>Neopterygii</taxon>
        <taxon>Teleostei</taxon>
        <taxon>Anguilliformes</taxon>
        <taxon>Anguillidae</taxon>
        <taxon>Anguilla</taxon>
    </lineage>
</organism>
<protein>
    <submittedName>
        <fullName evidence="1">Uncharacterized protein</fullName>
    </submittedName>
</protein>